<evidence type="ECO:0000256" key="4">
    <source>
        <dbReference type="HAMAP-Rule" id="MF_01914"/>
    </source>
</evidence>
<evidence type="ECO:0000256" key="3">
    <source>
        <dbReference type="ARBA" id="ARBA00022764"/>
    </source>
</evidence>
<keyword evidence="1 4" id="KW-0813">Transport</keyword>
<dbReference type="Pfam" id="PF03968">
    <property type="entry name" value="LptD_N"/>
    <property type="match status" value="1"/>
</dbReference>
<dbReference type="InterPro" id="IPR005653">
    <property type="entry name" value="OstA-like_N"/>
</dbReference>
<comment type="similarity">
    <text evidence="4">Belongs to the LptA family.</text>
</comment>
<evidence type="ECO:0000256" key="1">
    <source>
        <dbReference type="ARBA" id="ARBA00022448"/>
    </source>
</evidence>
<sequence length="167" mass="18413" precursor="true">MKVSFAKLGLLLLCLASPWSWAKSNDTEQPIVIHSNNQQVDMKTNTVTFSGKVVLTQGSIKIHADRIVVIRPKGKEGQEIIEAYGKPATFQQTTDDGKPLNGKANKLRYEIAKEFLTMTTNAELNQEGSVIKGDSISYSIVQQKLVAKSGGQERVTTIIQPNKINQK</sequence>
<evidence type="ECO:0000256" key="2">
    <source>
        <dbReference type="ARBA" id="ARBA00022729"/>
    </source>
</evidence>
<accession>A0ABM8ZQZ4</accession>
<proteinExistence type="inferred from homology"/>
<keyword evidence="3 4" id="KW-0574">Periplasm</keyword>
<reference evidence="6" key="1">
    <citation type="submission" date="2021-11" db="EMBL/GenBank/DDBJ databases">
        <authorList>
            <person name="Rodrigo-Torres L."/>
            <person name="Arahal R. D."/>
            <person name="Lucena T."/>
        </authorList>
    </citation>
    <scope>NUCLEOTIDE SEQUENCE</scope>
    <source>
        <strain evidence="6">CECT 7929</strain>
    </source>
</reference>
<evidence type="ECO:0000313" key="6">
    <source>
        <dbReference type="EMBL" id="CAH0532499.1"/>
    </source>
</evidence>
<dbReference type="RefSeq" id="WP_237464422.1">
    <property type="nucleotide sequence ID" value="NZ_CAKLDI010000001.1"/>
</dbReference>
<dbReference type="InterPro" id="IPR052037">
    <property type="entry name" value="LPS_export_LptA"/>
</dbReference>
<dbReference type="EMBL" id="CAKLDI010000001">
    <property type="protein sequence ID" value="CAH0532499.1"/>
    <property type="molecule type" value="Genomic_DNA"/>
</dbReference>
<dbReference type="Proteomes" id="UP000838672">
    <property type="component" value="Unassembled WGS sequence"/>
</dbReference>
<name>A0ABM8ZQZ4_9VIBR</name>
<dbReference type="NCBIfam" id="TIGR03002">
    <property type="entry name" value="outer_YhbN_LptA"/>
    <property type="match status" value="1"/>
</dbReference>
<comment type="function">
    <text evidence="4">Involved in the assembly of lipopolysaccharide (LPS). Required for the translocation of LPS from the inner membrane to the outer membrane. May form a bridge between the inner membrane and the outer membrane, via interactions with LptC and LptD, thereby facilitating LPS transfer across the periplasm.</text>
</comment>
<keyword evidence="2 4" id="KW-0732">Signal</keyword>
<dbReference type="HAMAP" id="MF_01914">
    <property type="entry name" value="LPS_assembly_LptA"/>
    <property type="match status" value="1"/>
</dbReference>
<organism evidence="6 7">
    <name type="scientific">Vibrio stylophorae</name>
    <dbReference type="NCBI Taxonomy" id="659351"/>
    <lineage>
        <taxon>Bacteria</taxon>
        <taxon>Pseudomonadati</taxon>
        <taxon>Pseudomonadota</taxon>
        <taxon>Gammaproteobacteria</taxon>
        <taxon>Vibrionales</taxon>
        <taxon>Vibrionaceae</taxon>
        <taxon>Vibrio</taxon>
    </lineage>
</organism>
<dbReference type="PANTHER" id="PTHR36504">
    <property type="entry name" value="LIPOPOLYSACCHARIDE EXPORT SYSTEM PROTEIN LPTA"/>
    <property type="match status" value="1"/>
</dbReference>
<dbReference type="PANTHER" id="PTHR36504:SF1">
    <property type="entry name" value="LIPOPOLYSACCHARIDE EXPORT SYSTEM PROTEIN LPTA"/>
    <property type="match status" value="1"/>
</dbReference>
<dbReference type="InterPro" id="IPR014340">
    <property type="entry name" value="LptA"/>
</dbReference>
<feature type="signal peptide" evidence="4">
    <location>
        <begin position="1"/>
        <end position="22"/>
    </location>
</feature>
<comment type="caution">
    <text evidence="6">The sequence shown here is derived from an EMBL/GenBank/DDBJ whole genome shotgun (WGS) entry which is preliminary data.</text>
</comment>
<keyword evidence="7" id="KW-1185">Reference proteome</keyword>
<feature type="domain" description="Organic solvent tolerance-like N-terminal" evidence="5">
    <location>
        <begin position="33"/>
        <end position="143"/>
    </location>
</feature>
<gene>
    <name evidence="4 6" type="primary">lptA</name>
    <name evidence="6" type="ORF">VST7929_00329</name>
</gene>
<evidence type="ECO:0000313" key="7">
    <source>
        <dbReference type="Proteomes" id="UP000838672"/>
    </source>
</evidence>
<evidence type="ECO:0000259" key="5">
    <source>
        <dbReference type="Pfam" id="PF03968"/>
    </source>
</evidence>
<protein>
    <recommendedName>
        <fullName evidence="4">Lipopolysaccharide export system protein LptA</fullName>
    </recommendedName>
</protein>
<dbReference type="Gene3D" id="2.60.450.10">
    <property type="entry name" value="Lipopolysaccharide (LPS) transport protein A like domain"/>
    <property type="match status" value="1"/>
</dbReference>
<feature type="chain" id="PRO_5044931966" description="Lipopolysaccharide export system protein LptA" evidence="4">
    <location>
        <begin position="23"/>
        <end position="167"/>
    </location>
</feature>
<comment type="subcellular location">
    <subcellularLocation>
        <location evidence="4">Periplasm</location>
    </subcellularLocation>
</comment>
<comment type="subunit">
    <text evidence="4">Component of the lipopolysaccharide transport and assembly complex.</text>
</comment>